<gene>
    <name evidence="2" type="ORF">LACBIDRAFT_296214</name>
</gene>
<dbReference type="KEGG" id="lbc:LACBIDRAFT_296214"/>
<dbReference type="InParanoid" id="B0D889"/>
<dbReference type="EMBL" id="DS547100">
    <property type="protein sequence ID" value="EDR08793.1"/>
    <property type="molecule type" value="Genomic_DNA"/>
</dbReference>
<evidence type="ECO:0000313" key="3">
    <source>
        <dbReference type="Proteomes" id="UP000001194"/>
    </source>
</evidence>
<dbReference type="Proteomes" id="UP000001194">
    <property type="component" value="Unassembled WGS sequence"/>
</dbReference>
<dbReference type="HOGENOM" id="CLU_132760_0_0_1"/>
<evidence type="ECO:0000256" key="1">
    <source>
        <dbReference type="SAM" id="MobiDB-lite"/>
    </source>
</evidence>
<dbReference type="OrthoDB" id="3198848at2759"/>
<accession>B0D889</accession>
<dbReference type="AlphaFoldDB" id="B0D889"/>
<dbReference type="RefSeq" id="XP_001880106.1">
    <property type="nucleotide sequence ID" value="XM_001880071.1"/>
</dbReference>
<feature type="compositionally biased region" description="Polar residues" evidence="1">
    <location>
        <begin position="129"/>
        <end position="147"/>
    </location>
</feature>
<proteinExistence type="predicted"/>
<keyword evidence="3" id="KW-1185">Reference proteome</keyword>
<reference evidence="2 3" key="1">
    <citation type="journal article" date="2008" name="Nature">
        <title>The genome of Laccaria bicolor provides insights into mycorrhizal symbiosis.</title>
        <authorList>
            <person name="Martin F."/>
            <person name="Aerts A."/>
            <person name="Ahren D."/>
            <person name="Brun A."/>
            <person name="Danchin E.G.J."/>
            <person name="Duchaussoy F."/>
            <person name="Gibon J."/>
            <person name="Kohler A."/>
            <person name="Lindquist E."/>
            <person name="Pereda V."/>
            <person name="Salamov A."/>
            <person name="Shapiro H.J."/>
            <person name="Wuyts J."/>
            <person name="Blaudez D."/>
            <person name="Buee M."/>
            <person name="Brokstein P."/>
            <person name="Canbaeck B."/>
            <person name="Cohen D."/>
            <person name="Courty P.E."/>
            <person name="Coutinho P.M."/>
            <person name="Delaruelle C."/>
            <person name="Detter J.C."/>
            <person name="Deveau A."/>
            <person name="DiFazio S."/>
            <person name="Duplessis S."/>
            <person name="Fraissinet-Tachet L."/>
            <person name="Lucic E."/>
            <person name="Frey-Klett P."/>
            <person name="Fourrey C."/>
            <person name="Feussner I."/>
            <person name="Gay G."/>
            <person name="Grimwood J."/>
            <person name="Hoegger P.J."/>
            <person name="Jain P."/>
            <person name="Kilaru S."/>
            <person name="Labbe J."/>
            <person name="Lin Y.C."/>
            <person name="Legue V."/>
            <person name="Le Tacon F."/>
            <person name="Marmeisse R."/>
            <person name="Melayah D."/>
            <person name="Montanini B."/>
            <person name="Muratet M."/>
            <person name="Nehls U."/>
            <person name="Niculita-Hirzel H."/>
            <person name="Oudot-Le Secq M.P."/>
            <person name="Peter M."/>
            <person name="Quesneville H."/>
            <person name="Rajashekar B."/>
            <person name="Reich M."/>
            <person name="Rouhier N."/>
            <person name="Schmutz J."/>
            <person name="Yin T."/>
            <person name="Chalot M."/>
            <person name="Henrissat B."/>
            <person name="Kuees U."/>
            <person name="Lucas S."/>
            <person name="Van de Peer Y."/>
            <person name="Podila G.K."/>
            <person name="Polle A."/>
            <person name="Pukkila P.J."/>
            <person name="Richardson P.M."/>
            <person name="Rouze P."/>
            <person name="Sanders I.R."/>
            <person name="Stajich J.E."/>
            <person name="Tunlid A."/>
            <person name="Tuskan G."/>
            <person name="Grigoriev I.V."/>
        </authorList>
    </citation>
    <scope>NUCLEOTIDE SEQUENCE [LARGE SCALE GENOMIC DNA]</scope>
    <source>
        <strain evidence="3">S238N-H82 / ATCC MYA-4686</strain>
    </source>
</reference>
<feature type="region of interest" description="Disordered" evidence="1">
    <location>
        <begin position="102"/>
        <end position="159"/>
    </location>
</feature>
<organism evidence="3">
    <name type="scientific">Laccaria bicolor (strain S238N-H82 / ATCC MYA-4686)</name>
    <name type="common">Bicoloured deceiver</name>
    <name type="synonym">Laccaria laccata var. bicolor</name>
    <dbReference type="NCBI Taxonomy" id="486041"/>
    <lineage>
        <taxon>Eukaryota</taxon>
        <taxon>Fungi</taxon>
        <taxon>Dikarya</taxon>
        <taxon>Basidiomycota</taxon>
        <taxon>Agaricomycotina</taxon>
        <taxon>Agaricomycetes</taxon>
        <taxon>Agaricomycetidae</taxon>
        <taxon>Agaricales</taxon>
        <taxon>Agaricineae</taxon>
        <taxon>Hydnangiaceae</taxon>
        <taxon>Laccaria</taxon>
    </lineage>
</organism>
<dbReference type="GeneID" id="6075734"/>
<sequence>MAFTYRNSPVVPTDIITYKHAGKLVYVKPAENYELALDFAQKEFPEELAHIPRDRIMFTISVNVQGERRHVRISESAWTGTVGRLLRGEVIDVGLRPDPSAVIPPPQYLEIPSKEPAVAQPRSVRHSRSTPSSRQHSPTPSSQSDKGGSTRIRSWFGGK</sequence>
<name>B0D889_LACBS</name>
<protein>
    <submittedName>
        <fullName evidence="2">Predicted protein</fullName>
    </submittedName>
</protein>
<evidence type="ECO:0000313" key="2">
    <source>
        <dbReference type="EMBL" id="EDR08793.1"/>
    </source>
</evidence>